<organism evidence="5 6">
    <name type="scientific">Diaphorina citri</name>
    <name type="common">Asian citrus psyllid</name>
    <dbReference type="NCBI Taxonomy" id="121845"/>
    <lineage>
        <taxon>Eukaryota</taxon>
        <taxon>Metazoa</taxon>
        <taxon>Ecdysozoa</taxon>
        <taxon>Arthropoda</taxon>
        <taxon>Hexapoda</taxon>
        <taxon>Insecta</taxon>
        <taxon>Pterygota</taxon>
        <taxon>Neoptera</taxon>
        <taxon>Paraneoptera</taxon>
        <taxon>Hemiptera</taxon>
        <taxon>Sternorrhyncha</taxon>
        <taxon>Psylloidea</taxon>
        <taxon>Psyllidae</taxon>
        <taxon>Diaphorininae</taxon>
        <taxon>Diaphorina</taxon>
    </lineage>
</organism>
<reference evidence="6" key="1">
    <citation type="submission" date="2025-08" db="UniProtKB">
        <authorList>
            <consortium name="RefSeq"/>
        </authorList>
    </citation>
    <scope>IDENTIFICATION</scope>
</reference>
<proteinExistence type="inferred from homology"/>
<dbReference type="GeneID" id="103508418"/>
<dbReference type="KEGG" id="dci:103508418"/>
<evidence type="ECO:0000313" key="6">
    <source>
        <dbReference type="RefSeq" id="XP_008471184.1"/>
    </source>
</evidence>
<dbReference type="GO" id="GO:0005886">
    <property type="term" value="C:plasma membrane"/>
    <property type="evidence" value="ECO:0007669"/>
    <property type="project" value="TreeGrafter"/>
</dbReference>
<dbReference type="GO" id="GO:0005544">
    <property type="term" value="F:calcium-dependent phospholipid binding"/>
    <property type="evidence" value="ECO:0007669"/>
    <property type="project" value="UniProtKB-KW"/>
</dbReference>
<dbReference type="GO" id="GO:0005737">
    <property type="term" value="C:cytoplasm"/>
    <property type="evidence" value="ECO:0007669"/>
    <property type="project" value="TreeGrafter"/>
</dbReference>
<dbReference type="Pfam" id="PF00191">
    <property type="entry name" value="Annexin"/>
    <property type="match status" value="1"/>
</dbReference>
<name>A0A1S3CZT9_DIACI</name>
<dbReference type="PANTHER" id="PTHR10502:SF102">
    <property type="entry name" value="ANNEXIN B11"/>
    <property type="match status" value="1"/>
</dbReference>
<keyword evidence="4" id="KW-0111">Calcium/phospholipid-binding</keyword>
<protein>
    <recommendedName>
        <fullName evidence="4">Annexin</fullName>
    </recommendedName>
</protein>
<dbReference type="GO" id="GO:0012506">
    <property type="term" value="C:vesicle membrane"/>
    <property type="evidence" value="ECO:0007669"/>
    <property type="project" value="TreeGrafter"/>
</dbReference>
<dbReference type="RefSeq" id="XP_008471184.1">
    <property type="nucleotide sequence ID" value="XM_008472962.3"/>
</dbReference>
<dbReference type="Gene3D" id="1.10.220.10">
    <property type="entry name" value="Annexin"/>
    <property type="match status" value="1"/>
</dbReference>
<dbReference type="SUPFAM" id="SSF47874">
    <property type="entry name" value="Annexin"/>
    <property type="match status" value="1"/>
</dbReference>
<keyword evidence="3 4" id="KW-0041">Annexin</keyword>
<dbReference type="Proteomes" id="UP000079169">
    <property type="component" value="Unplaced"/>
</dbReference>
<dbReference type="STRING" id="121845.A0A1S3CZT9"/>
<dbReference type="PaxDb" id="121845-A0A1S3CZT9"/>
<dbReference type="FunFam" id="1.10.220.10:FF:000001">
    <property type="entry name" value="Annexin"/>
    <property type="match status" value="1"/>
</dbReference>
<dbReference type="InterPro" id="IPR001464">
    <property type="entry name" value="Annexin"/>
</dbReference>
<sequence length="59" mass="6766">MAGMGTNDRTLIRIIVTRSEIDLGDIKQDYLKMYETTLEERIKDDTSGDYKRLLVALVS</sequence>
<dbReference type="AlphaFoldDB" id="A0A1S3CZT9"/>
<dbReference type="InterPro" id="IPR018252">
    <property type="entry name" value="Annexin_repeat_CS"/>
</dbReference>
<evidence type="ECO:0000256" key="1">
    <source>
        <dbReference type="ARBA" id="ARBA00007831"/>
    </source>
</evidence>
<evidence type="ECO:0000256" key="4">
    <source>
        <dbReference type="RuleBase" id="RU003540"/>
    </source>
</evidence>
<evidence type="ECO:0000256" key="2">
    <source>
        <dbReference type="ARBA" id="ARBA00022737"/>
    </source>
</evidence>
<evidence type="ECO:0000313" key="5">
    <source>
        <dbReference type="Proteomes" id="UP000079169"/>
    </source>
</evidence>
<dbReference type="InterPro" id="IPR037104">
    <property type="entry name" value="Annexin_sf"/>
</dbReference>
<dbReference type="PROSITE" id="PS51897">
    <property type="entry name" value="ANNEXIN_2"/>
    <property type="match status" value="1"/>
</dbReference>
<dbReference type="GO" id="GO:0005634">
    <property type="term" value="C:nucleus"/>
    <property type="evidence" value="ECO:0007669"/>
    <property type="project" value="TreeGrafter"/>
</dbReference>
<keyword evidence="5" id="KW-1185">Reference proteome</keyword>
<comment type="domain">
    <text evidence="4">A pair of annexin repeats may form one binding site for calcium and phospholipid.</text>
</comment>
<dbReference type="OMA" id="LTHRSCE"/>
<dbReference type="SMART" id="SM00335">
    <property type="entry name" value="ANX"/>
    <property type="match status" value="1"/>
</dbReference>
<dbReference type="PROSITE" id="PS00223">
    <property type="entry name" value="ANNEXIN_1"/>
    <property type="match status" value="1"/>
</dbReference>
<dbReference type="InterPro" id="IPR018502">
    <property type="entry name" value="Annexin_repeat"/>
</dbReference>
<evidence type="ECO:0000256" key="3">
    <source>
        <dbReference type="ARBA" id="ARBA00023216"/>
    </source>
</evidence>
<keyword evidence="4" id="KW-0106">Calcium</keyword>
<accession>A0A1S3CZT9</accession>
<dbReference type="PRINTS" id="PR00196">
    <property type="entry name" value="ANNEXIN"/>
</dbReference>
<gene>
    <name evidence="6" type="primary">LOC103508418</name>
</gene>
<dbReference type="PANTHER" id="PTHR10502">
    <property type="entry name" value="ANNEXIN"/>
    <property type="match status" value="1"/>
</dbReference>
<comment type="similarity">
    <text evidence="1 4">Belongs to the annexin family.</text>
</comment>
<dbReference type="GO" id="GO:0001786">
    <property type="term" value="F:phosphatidylserine binding"/>
    <property type="evidence" value="ECO:0007669"/>
    <property type="project" value="TreeGrafter"/>
</dbReference>
<keyword evidence="2 4" id="KW-0677">Repeat</keyword>
<dbReference type="GO" id="GO:0005509">
    <property type="term" value="F:calcium ion binding"/>
    <property type="evidence" value="ECO:0007669"/>
    <property type="project" value="InterPro"/>
</dbReference>